<dbReference type="SUPFAM" id="SSF56281">
    <property type="entry name" value="Metallo-hydrolase/oxidoreductase"/>
    <property type="match status" value="1"/>
</dbReference>
<dbReference type="Proteomes" id="UP001291309">
    <property type="component" value="Unassembled WGS sequence"/>
</dbReference>
<evidence type="ECO:0000259" key="1">
    <source>
        <dbReference type="Pfam" id="PF00753"/>
    </source>
</evidence>
<gene>
    <name evidence="2" type="ORF">SYV04_23440</name>
</gene>
<proteinExistence type="predicted"/>
<organism evidence="2 3">
    <name type="scientific">Hyalangium rubrum</name>
    <dbReference type="NCBI Taxonomy" id="3103134"/>
    <lineage>
        <taxon>Bacteria</taxon>
        <taxon>Pseudomonadati</taxon>
        <taxon>Myxococcota</taxon>
        <taxon>Myxococcia</taxon>
        <taxon>Myxococcales</taxon>
        <taxon>Cystobacterineae</taxon>
        <taxon>Archangiaceae</taxon>
        <taxon>Hyalangium</taxon>
    </lineage>
</organism>
<dbReference type="PANTHER" id="PTHR30619">
    <property type="entry name" value="DNA INTERNALIZATION/COMPETENCE PROTEIN COMEC/REC2"/>
    <property type="match status" value="1"/>
</dbReference>
<protein>
    <submittedName>
        <fullName evidence="2">MBL fold metallo-hydrolase</fullName>
    </submittedName>
</protein>
<dbReference type="PANTHER" id="PTHR30619:SF1">
    <property type="entry name" value="RECOMBINATION PROTEIN 2"/>
    <property type="match status" value="1"/>
</dbReference>
<dbReference type="EMBL" id="JAXIVS010000008">
    <property type="protein sequence ID" value="MDY7229367.1"/>
    <property type="molecule type" value="Genomic_DNA"/>
</dbReference>
<sequence>MAWSLEIHHLDIGQGDSTLIIAEDDGVGVGAVAQVRAALVDGGTLGKGDDVHDYITNDANLNQVDVIVATHYDADHFGGLRRILSLATPEYDNALIFDQGEPGQLSVKRSRGPGGYVQNIIGRERDYNDYLTAIASRGARTRVTANVSVSTTNLLMQGAGWEDPDWLLGQELLWHGAAPPVGAPTITCIAVNQYVHGAGGPFQSGMAVDPKNEKSIALLVRFNNFRYYMGGDIESTQETQIAQQLNPANNANGRVLAMKVSHHGSDRSTLGTFVNRLRPSAAFISCGYNNTHHHPRPAVLQNLQNCGQLQNYYLTADRNDQKFRTRVGRNTLPAVAPNMAAAYTAKAVVAGCWGGLYDAGAGVEEGHIVLSVTAAQSLQPVTGVLPMGTHRFSVACARANVNAYQNAPIHHD</sequence>
<evidence type="ECO:0000313" key="3">
    <source>
        <dbReference type="Proteomes" id="UP001291309"/>
    </source>
</evidence>
<dbReference type="Pfam" id="PF00753">
    <property type="entry name" value="Lactamase_B"/>
    <property type="match status" value="1"/>
</dbReference>
<feature type="domain" description="Metallo-beta-lactamase" evidence="1">
    <location>
        <begin position="38"/>
        <end position="85"/>
    </location>
</feature>
<reference evidence="2 3" key="1">
    <citation type="submission" date="2023-12" db="EMBL/GenBank/DDBJ databases">
        <title>the genome sequence of Hyalangium sp. s54d21.</title>
        <authorList>
            <person name="Zhang X."/>
        </authorList>
    </citation>
    <scope>NUCLEOTIDE SEQUENCE [LARGE SCALE GENOMIC DNA]</scope>
    <source>
        <strain evidence="3">s54d21</strain>
    </source>
</reference>
<dbReference type="InterPro" id="IPR001279">
    <property type="entry name" value="Metallo-B-lactamas"/>
</dbReference>
<accession>A0ABU5H7B8</accession>
<keyword evidence="3" id="KW-1185">Reference proteome</keyword>
<comment type="caution">
    <text evidence="2">The sequence shown here is derived from an EMBL/GenBank/DDBJ whole genome shotgun (WGS) entry which is preliminary data.</text>
</comment>
<dbReference type="RefSeq" id="WP_321548093.1">
    <property type="nucleotide sequence ID" value="NZ_JAXIVS010000008.1"/>
</dbReference>
<dbReference type="InterPro" id="IPR036866">
    <property type="entry name" value="RibonucZ/Hydroxyglut_hydro"/>
</dbReference>
<name>A0ABU5H7B8_9BACT</name>
<evidence type="ECO:0000313" key="2">
    <source>
        <dbReference type="EMBL" id="MDY7229367.1"/>
    </source>
</evidence>
<dbReference type="Gene3D" id="3.60.15.10">
    <property type="entry name" value="Ribonuclease Z/Hydroxyacylglutathione hydrolase-like"/>
    <property type="match status" value="1"/>
</dbReference>
<dbReference type="InterPro" id="IPR052159">
    <property type="entry name" value="Competence_DNA_uptake"/>
</dbReference>